<name>A0A5A7S8A3_9NOCA</name>
<evidence type="ECO:0000313" key="2">
    <source>
        <dbReference type="Proteomes" id="UP000322244"/>
    </source>
</evidence>
<organism evidence="1 2">
    <name type="scientific">Antrihabitans cavernicola</name>
    <dbReference type="NCBI Taxonomy" id="2495913"/>
    <lineage>
        <taxon>Bacteria</taxon>
        <taxon>Bacillati</taxon>
        <taxon>Actinomycetota</taxon>
        <taxon>Actinomycetes</taxon>
        <taxon>Mycobacteriales</taxon>
        <taxon>Nocardiaceae</taxon>
        <taxon>Antrihabitans</taxon>
    </lineage>
</organism>
<dbReference type="AlphaFoldDB" id="A0A5A7S8A3"/>
<dbReference type="Proteomes" id="UP000322244">
    <property type="component" value="Unassembled WGS sequence"/>
</dbReference>
<sequence length="144" mass="15930">MALQGLANGVTRALMHVPLVSRGIGKRLVTLYVVGRKSGREYSVPVAYTKHDGALLIGTGFAWGRNLRTGEPIEIQLQGKRRTADVRVISDEAGVIEYYDLLCRDNRNFANFNNIGFTAQGDPDPEHMKKAFEAGARVFLLTPR</sequence>
<dbReference type="Pfam" id="PF04075">
    <property type="entry name" value="F420H2_quin_red"/>
    <property type="match status" value="1"/>
</dbReference>
<accession>A0A5A7S8A3</accession>
<dbReference type="EMBL" id="VLNY01000015">
    <property type="protein sequence ID" value="KAA0019512.1"/>
    <property type="molecule type" value="Genomic_DNA"/>
</dbReference>
<gene>
    <name evidence="1" type="ORF">FOY51_22895</name>
</gene>
<reference evidence="1 2" key="1">
    <citation type="submission" date="2019-07" db="EMBL/GenBank/DDBJ databases">
        <title>Rhodococcus cavernicolus sp. nov., isolated from a cave.</title>
        <authorList>
            <person name="Lee S.D."/>
        </authorList>
    </citation>
    <scope>NUCLEOTIDE SEQUENCE [LARGE SCALE GENOMIC DNA]</scope>
    <source>
        <strain evidence="1 2">C1-24</strain>
    </source>
</reference>
<keyword evidence="2" id="KW-1185">Reference proteome</keyword>
<proteinExistence type="predicted"/>
<dbReference type="GO" id="GO:0016491">
    <property type="term" value="F:oxidoreductase activity"/>
    <property type="evidence" value="ECO:0007669"/>
    <property type="project" value="InterPro"/>
</dbReference>
<dbReference type="InterPro" id="IPR004378">
    <property type="entry name" value="F420H2_quin_Rdtase"/>
</dbReference>
<protein>
    <submittedName>
        <fullName evidence="1">DUF385 domain-containing protein</fullName>
    </submittedName>
</protein>
<comment type="caution">
    <text evidence="1">The sequence shown here is derived from an EMBL/GenBank/DDBJ whole genome shotgun (WGS) entry which is preliminary data.</text>
</comment>
<evidence type="ECO:0000313" key="1">
    <source>
        <dbReference type="EMBL" id="KAA0019512.1"/>
    </source>
</evidence>
<dbReference type="Gene3D" id="2.30.110.10">
    <property type="entry name" value="Electron Transport, Fmn-binding Protein, Chain A"/>
    <property type="match status" value="1"/>
</dbReference>
<dbReference type="OrthoDB" id="3292498at2"/>
<dbReference type="InterPro" id="IPR012349">
    <property type="entry name" value="Split_barrel_FMN-bd"/>
</dbReference>